<feature type="domain" description="Metallo-beta-lactamase" evidence="1">
    <location>
        <begin position="31"/>
        <end position="217"/>
    </location>
</feature>
<dbReference type="PANTHER" id="PTHR46018:SF2">
    <property type="entry name" value="ZINC PHOSPHODIESTERASE ELAC PROTEIN 1"/>
    <property type="match status" value="1"/>
</dbReference>
<dbReference type="InterPro" id="IPR036866">
    <property type="entry name" value="RibonucZ/Hydroxyglut_hydro"/>
</dbReference>
<proteinExistence type="predicted"/>
<dbReference type="CDD" id="cd16272">
    <property type="entry name" value="RNaseZ_MBL-fold"/>
    <property type="match status" value="1"/>
</dbReference>
<dbReference type="GO" id="GO:0042781">
    <property type="term" value="F:3'-tRNA processing endoribonuclease activity"/>
    <property type="evidence" value="ECO:0007669"/>
    <property type="project" value="TreeGrafter"/>
</dbReference>
<dbReference type="PANTHER" id="PTHR46018">
    <property type="entry name" value="ZINC PHOSPHODIESTERASE ELAC PROTEIN 1"/>
    <property type="match status" value="1"/>
</dbReference>
<dbReference type="Pfam" id="PF12706">
    <property type="entry name" value="Lactamase_B_2"/>
    <property type="match status" value="1"/>
</dbReference>
<organism evidence="2">
    <name type="scientific">candidate division CPR3 bacterium</name>
    <dbReference type="NCBI Taxonomy" id="2268181"/>
    <lineage>
        <taxon>Bacteria</taxon>
        <taxon>Bacteria division CPR3</taxon>
    </lineage>
</organism>
<comment type="caution">
    <text evidence="2">The sequence shown here is derived from an EMBL/GenBank/DDBJ whole genome shotgun (WGS) entry which is preliminary data.</text>
</comment>
<accession>A0A7V3J964</accession>
<dbReference type="Gene3D" id="3.60.15.10">
    <property type="entry name" value="Ribonuclease Z/Hydroxyacylglutathione hydrolase-like"/>
    <property type="match status" value="1"/>
</dbReference>
<reference evidence="2" key="1">
    <citation type="journal article" date="2020" name="mSystems">
        <title>Genome- and Community-Level Interaction Insights into Carbon Utilization and Element Cycling Functions of Hydrothermarchaeota in Hydrothermal Sediment.</title>
        <authorList>
            <person name="Zhou Z."/>
            <person name="Liu Y."/>
            <person name="Xu W."/>
            <person name="Pan J."/>
            <person name="Luo Z.H."/>
            <person name="Li M."/>
        </authorList>
    </citation>
    <scope>NUCLEOTIDE SEQUENCE [LARGE SCALE GENOMIC DNA]</scope>
    <source>
        <strain evidence="2">SpSt-757</strain>
    </source>
</reference>
<evidence type="ECO:0000313" key="2">
    <source>
        <dbReference type="EMBL" id="HFZ08645.1"/>
    </source>
</evidence>
<dbReference type="SUPFAM" id="SSF56281">
    <property type="entry name" value="Metallo-hydrolase/oxidoreductase"/>
    <property type="match status" value="1"/>
</dbReference>
<name>A0A7V3J964_UNCC3</name>
<sequence>MTVRFLGTNGWYDTSTGNTICILIETPKEYVVLDAGNGIYKLDQYIGRTMNNEPRTKPIHLFLSHFHLDHIEGLHILAKFRFKQGMTIYVQKGGKRLLMQIVKQPFTMAFKDLKTKVTIKEFNYSKSPKFLEQALKLKHISPCYGFRFNFEGKVISYVPDTGLCQNAYRLAQGADLLIAECAFKAGQNSNKWPHLNPETAAQLAKKARVKKLVLVHFDAEVYKTTRERKEAGKQARKVFRNLATASDGHKIRI</sequence>
<protein>
    <submittedName>
        <fullName evidence="2">MBL fold metallo-hydrolase</fullName>
    </submittedName>
</protein>
<dbReference type="EMBL" id="DTGG01000022">
    <property type="protein sequence ID" value="HFZ08645.1"/>
    <property type="molecule type" value="Genomic_DNA"/>
</dbReference>
<evidence type="ECO:0000259" key="1">
    <source>
        <dbReference type="Pfam" id="PF12706"/>
    </source>
</evidence>
<dbReference type="AlphaFoldDB" id="A0A7V3J964"/>
<keyword evidence="2" id="KW-0378">Hydrolase</keyword>
<gene>
    <name evidence="2" type="ORF">ENV41_00725</name>
</gene>
<dbReference type="InterPro" id="IPR001279">
    <property type="entry name" value="Metallo-B-lactamas"/>
</dbReference>